<dbReference type="InterPro" id="IPR002727">
    <property type="entry name" value="DUF47"/>
</dbReference>
<dbReference type="AlphaFoldDB" id="A1SRD4"/>
<evidence type="ECO:0008006" key="4">
    <source>
        <dbReference type="Google" id="ProtNLM"/>
    </source>
</evidence>
<evidence type="ECO:0000313" key="3">
    <source>
        <dbReference type="Proteomes" id="UP000000639"/>
    </source>
</evidence>
<dbReference type="Pfam" id="PF01865">
    <property type="entry name" value="PhoU_div"/>
    <property type="match status" value="1"/>
</dbReference>
<dbReference type="SUPFAM" id="SSF109755">
    <property type="entry name" value="PhoU-like"/>
    <property type="match status" value="1"/>
</dbReference>
<keyword evidence="3" id="KW-1185">Reference proteome</keyword>
<dbReference type="HOGENOM" id="CLU_104916_0_1_6"/>
<dbReference type="Gene3D" id="1.20.58.220">
    <property type="entry name" value="Phosphate transport system protein phou homolog 2, domain 2"/>
    <property type="match status" value="1"/>
</dbReference>
<name>A1SRD4_PSYIN</name>
<proteinExistence type="inferred from homology"/>
<evidence type="ECO:0000256" key="1">
    <source>
        <dbReference type="ARBA" id="ARBA00008591"/>
    </source>
</evidence>
<accession>A1SRD4</accession>
<dbReference type="PANTHER" id="PTHR36536:SF3">
    <property type="entry name" value="UPF0111 PROTEIN HI_1603"/>
    <property type="match status" value="1"/>
</dbReference>
<dbReference type="InterPro" id="IPR018445">
    <property type="entry name" value="Put_Phosphate_transp_reg"/>
</dbReference>
<protein>
    <recommendedName>
        <fullName evidence="4">Phosphate transport regulator</fullName>
    </recommendedName>
</protein>
<dbReference type="RefSeq" id="WP_011768608.1">
    <property type="nucleotide sequence ID" value="NC_008709.1"/>
</dbReference>
<reference evidence="2 3" key="1">
    <citation type="submission" date="2007-01" db="EMBL/GenBank/DDBJ databases">
        <title>Complete sequence of Psychromonas ingrahamii 37.</title>
        <authorList>
            <consortium name="US DOE Joint Genome Institute"/>
            <person name="Copeland A."/>
            <person name="Lucas S."/>
            <person name="Lapidus A."/>
            <person name="Barry K."/>
            <person name="Detter J.C."/>
            <person name="Glavina del Rio T."/>
            <person name="Hammon N."/>
            <person name="Israni S."/>
            <person name="Dalin E."/>
            <person name="Tice H."/>
            <person name="Pitluck S."/>
            <person name="Thompson L.S."/>
            <person name="Brettin T."/>
            <person name="Bruce D."/>
            <person name="Han C."/>
            <person name="Tapia R."/>
            <person name="Schmutz J."/>
            <person name="Larimer F."/>
            <person name="Land M."/>
            <person name="Hauser L."/>
            <person name="Kyrpides N."/>
            <person name="Ivanova N."/>
            <person name="Staley J."/>
            <person name="Richardson P."/>
        </authorList>
    </citation>
    <scope>NUCLEOTIDE SEQUENCE [LARGE SCALE GENOMIC DNA]</scope>
    <source>
        <strain evidence="2 3">37</strain>
    </source>
</reference>
<dbReference type="InterPro" id="IPR038078">
    <property type="entry name" value="PhoU-like_sf"/>
</dbReference>
<dbReference type="NCBIfam" id="TIGR00153">
    <property type="entry name" value="TIGR00153 family protein"/>
    <property type="match status" value="1"/>
</dbReference>
<dbReference type="STRING" id="357804.Ping_0181"/>
<dbReference type="PANTHER" id="PTHR36536">
    <property type="entry name" value="UPF0111 PROTEIN HI_1603"/>
    <property type="match status" value="1"/>
</dbReference>
<gene>
    <name evidence="2" type="ordered locus">Ping_0181</name>
</gene>
<dbReference type="EMBL" id="CP000510">
    <property type="protein sequence ID" value="ABM02049.1"/>
    <property type="molecule type" value="Genomic_DNA"/>
</dbReference>
<organism evidence="2 3">
    <name type="scientific">Psychromonas ingrahamii (strain DSM 17664 / CCUG 51855 / 37)</name>
    <dbReference type="NCBI Taxonomy" id="357804"/>
    <lineage>
        <taxon>Bacteria</taxon>
        <taxon>Pseudomonadati</taxon>
        <taxon>Pseudomonadota</taxon>
        <taxon>Gammaproteobacteria</taxon>
        <taxon>Alteromonadales</taxon>
        <taxon>Psychromonadaceae</taxon>
        <taxon>Psychromonas</taxon>
    </lineage>
</organism>
<sequence>MPINSIFGVFAKSPIKPILTHIDKVAACSELLIPFFKASNEQDWIKAEEIRKELSMLEKKADALKRKLHLRLPKGLFMPIARGDLIELAIRQDKIANTAKDIAGRILGRKLQIPHEIEKNFMVYLQRCLDAVQQAQKAINELDELLETGFKGREVDIVTKMLAELDAIEDDTDSLQIKLRADLFAVEQHYNAVDVMFLYQILEWVGRLADHSESIGDQLELMIARS</sequence>
<comment type="similarity">
    <text evidence="1">Belongs to the UPF0111 family.</text>
</comment>
<evidence type="ECO:0000313" key="2">
    <source>
        <dbReference type="EMBL" id="ABM02049.1"/>
    </source>
</evidence>
<dbReference type="eggNOG" id="COG1392">
    <property type="taxonomic scope" value="Bacteria"/>
</dbReference>
<dbReference type="KEGG" id="pin:Ping_0181"/>
<dbReference type="Proteomes" id="UP000000639">
    <property type="component" value="Chromosome"/>
</dbReference>
<dbReference type="OrthoDB" id="9780540at2"/>